<sequence>MCGGSIISDEPIIKKRGKLSPQELWAQLDTISEFWGFDSSNDVPNQPKHSSIKKEKYKKSEKGNEKPRKSKYRGIRQRPWGKWAAEIRDPNKGVRVWLGTFNTPEEAARAYDGAARRIRGDKAKLNFPNHHQPRTPPEQPPPKRLCVTPEPPVEPSPDMAYSFESLEEYYPTHSQAIKDGLSSLESFLGLEPTQEPQTPELARFGLDEPVGSVDLWLMDEFVSLGQNNIVFF</sequence>
<dbReference type="AlphaFoldDB" id="A0A2U8UYN5"/>
<dbReference type="GO" id="GO:0003677">
    <property type="term" value="F:DNA binding"/>
    <property type="evidence" value="ECO:0007669"/>
    <property type="project" value="UniProtKB-KW"/>
</dbReference>
<dbReference type="SMART" id="SM00380">
    <property type="entry name" value="AP2"/>
    <property type="match status" value="1"/>
</dbReference>
<dbReference type="EMBL" id="MH006598">
    <property type="protein sequence ID" value="AWN09493.1"/>
    <property type="molecule type" value="mRNA"/>
</dbReference>
<dbReference type="InterPro" id="IPR036955">
    <property type="entry name" value="AP2/ERF_dom_sf"/>
</dbReference>
<dbReference type="SUPFAM" id="SSF54171">
    <property type="entry name" value="DNA-binding domain"/>
    <property type="match status" value="1"/>
</dbReference>
<keyword evidence="6" id="KW-0539">Nucleus</keyword>
<evidence type="ECO:0000259" key="8">
    <source>
        <dbReference type="PROSITE" id="PS51032"/>
    </source>
</evidence>
<evidence type="ECO:0000256" key="3">
    <source>
        <dbReference type="ARBA" id="ARBA00023015"/>
    </source>
</evidence>
<keyword evidence="5" id="KW-0804">Transcription</keyword>
<protein>
    <submittedName>
        <fullName evidence="9">Ethylene-responsive transcription factor RAP2-3-like protein</fullName>
    </submittedName>
</protein>
<gene>
    <name evidence="9" type="primary">RAP2-3-like</name>
</gene>
<dbReference type="SMR" id="A0A2U8UYN5"/>
<evidence type="ECO:0000256" key="2">
    <source>
        <dbReference type="ARBA" id="ARBA00022821"/>
    </source>
</evidence>
<proteinExistence type="evidence at transcript level"/>
<accession>A0A2U8UYN5</accession>
<feature type="compositionally biased region" description="Pro residues" evidence="7">
    <location>
        <begin position="134"/>
        <end position="155"/>
    </location>
</feature>
<feature type="region of interest" description="Disordered" evidence="7">
    <location>
        <begin position="37"/>
        <end position="77"/>
    </location>
</feature>
<dbReference type="Gene3D" id="3.30.730.10">
    <property type="entry name" value="AP2/ERF domain"/>
    <property type="match status" value="1"/>
</dbReference>
<feature type="compositionally biased region" description="Basic and acidic residues" evidence="7">
    <location>
        <begin position="52"/>
        <end position="67"/>
    </location>
</feature>
<dbReference type="GO" id="GO:0006952">
    <property type="term" value="P:defense response"/>
    <property type="evidence" value="ECO:0007669"/>
    <property type="project" value="UniProtKB-KW"/>
</dbReference>
<reference evidence="9" key="1">
    <citation type="submission" date="2018-02" db="EMBL/GenBank/DDBJ databases">
        <title>The ERF family Transcription factor associated with tanshinone biosynthesis in Saliva miltiorrhiza.</title>
        <authorList>
            <person name="Bai Z."/>
            <person name="Liang Z."/>
        </authorList>
    </citation>
    <scope>NUCLEOTIDE SEQUENCE</scope>
</reference>
<comment type="subcellular location">
    <subcellularLocation>
        <location evidence="1">Nucleus</location>
    </subcellularLocation>
</comment>
<dbReference type="PANTHER" id="PTHR31190:SF142">
    <property type="entry name" value="ETHYLENE-RESPONSIVE TRANSCRIPTION FACTOR RAP2-3"/>
    <property type="match status" value="1"/>
</dbReference>
<dbReference type="GO" id="GO:0003700">
    <property type="term" value="F:DNA-binding transcription factor activity"/>
    <property type="evidence" value="ECO:0007669"/>
    <property type="project" value="InterPro"/>
</dbReference>
<dbReference type="GO" id="GO:0009873">
    <property type="term" value="P:ethylene-activated signaling pathway"/>
    <property type="evidence" value="ECO:0007669"/>
    <property type="project" value="InterPro"/>
</dbReference>
<dbReference type="PRINTS" id="PR00367">
    <property type="entry name" value="ETHRSPELEMNT"/>
</dbReference>
<evidence type="ECO:0000256" key="4">
    <source>
        <dbReference type="ARBA" id="ARBA00023125"/>
    </source>
</evidence>
<dbReference type="CDD" id="cd00018">
    <property type="entry name" value="AP2"/>
    <property type="match status" value="1"/>
</dbReference>
<evidence type="ECO:0000256" key="7">
    <source>
        <dbReference type="SAM" id="MobiDB-lite"/>
    </source>
</evidence>
<name>A0A2U8UYN5_SALMI</name>
<dbReference type="Pfam" id="PF00847">
    <property type="entry name" value="AP2"/>
    <property type="match status" value="1"/>
</dbReference>
<dbReference type="PROSITE" id="PS51032">
    <property type="entry name" value="AP2_ERF"/>
    <property type="match status" value="1"/>
</dbReference>
<keyword evidence="2" id="KW-0611">Plant defense</keyword>
<dbReference type="GO" id="GO:0005634">
    <property type="term" value="C:nucleus"/>
    <property type="evidence" value="ECO:0007669"/>
    <property type="project" value="UniProtKB-SubCell"/>
</dbReference>
<dbReference type="FunFam" id="3.30.730.10:FF:000001">
    <property type="entry name" value="Ethylene-responsive transcription factor 2"/>
    <property type="match status" value="1"/>
</dbReference>
<evidence type="ECO:0000256" key="6">
    <source>
        <dbReference type="ARBA" id="ARBA00023242"/>
    </source>
</evidence>
<keyword evidence="4" id="KW-0238">DNA-binding</keyword>
<dbReference type="InterPro" id="IPR016177">
    <property type="entry name" value="DNA-bd_dom_sf"/>
</dbReference>
<evidence type="ECO:0000256" key="1">
    <source>
        <dbReference type="ARBA" id="ARBA00004123"/>
    </source>
</evidence>
<evidence type="ECO:0000313" key="9">
    <source>
        <dbReference type="EMBL" id="AWN09493.1"/>
    </source>
</evidence>
<evidence type="ECO:0000256" key="5">
    <source>
        <dbReference type="ARBA" id="ARBA00023163"/>
    </source>
</evidence>
<dbReference type="PANTHER" id="PTHR31190">
    <property type="entry name" value="DNA-BINDING DOMAIN"/>
    <property type="match status" value="1"/>
</dbReference>
<feature type="region of interest" description="Disordered" evidence="7">
    <location>
        <begin position="125"/>
        <end position="156"/>
    </location>
</feature>
<dbReference type="InterPro" id="IPR044808">
    <property type="entry name" value="ERF_plant"/>
</dbReference>
<organism evidence="9">
    <name type="scientific">Salvia miltiorrhiza</name>
    <name type="common">Chinese sage</name>
    <dbReference type="NCBI Taxonomy" id="226208"/>
    <lineage>
        <taxon>Eukaryota</taxon>
        <taxon>Viridiplantae</taxon>
        <taxon>Streptophyta</taxon>
        <taxon>Embryophyta</taxon>
        <taxon>Tracheophyta</taxon>
        <taxon>Spermatophyta</taxon>
        <taxon>Magnoliopsida</taxon>
        <taxon>eudicotyledons</taxon>
        <taxon>Gunneridae</taxon>
        <taxon>Pentapetalae</taxon>
        <taxon>asterids</taxon>
        <taxon>lamiids</taxon>
        <taxon>Lamiales</taxon>
        <taxon>Lamiaceae</taxon>
        <taxon>Nepetoideae</taxon>
        <taxon>Mentheae</taxon>
        <taxon>Salviinae</taxon>
        <taxon>Salvia</taxon>
        <taxon>Salvia incertae sedis</taxon>
    </lineage>
</organism>
<feature type="domain" description="AP2/ERF" evidence="8">
    <location>
        <begin position="71"/>
        <end position="128"/>
    </location>
</feature>
<dbReference type="InterPro" id="IPR001471">
    <property type="entry name" value="AP2/ERF_dom"/>
</dbReference>
<keyword evidence="3" id="KW-0805">Transcription regulation</keyword>